<reference evidence="1 2" key="1">
    <citation type="submission" date="2018-06" db="EMBL/GenBank/DDBJ databases">
        <title>Genomic Encyclopedia of Type Strains, Phase IV (KMG-IV): sequencing the most valuable type-strain genomes for metagenomic binning, comparative biology and taxonomic classification.</title>
        <authorList>
            <person name="Goeker M."/>
        </authorList>
    </citation>
    <scope>NUCLEOTIDE SEQUENCE [LARGE SCALE GENOMIC DNA]</scope>
    <source>
        <strain evidence="1 2">DSM 25619</strain>
    </source>
</reference>
<dbReference type="EMBL" id="QNRH01000011">
    <property type="protein sequence ID" value="RBO90918.1"/>
    <property type="molecule type" value="Genomic_DNA"/>
</dbReference>
<sequence>MTLGPGKLCPTHRNILRRKSHRILRKKYNIGKIEWADKILSTLKNEIRTALRKQQGGRCYFCRRTVLVERKNAYESIEHYLDKSKPHYRKWAFSPVNLTISCHACNFQKSTADLGDNAIRASVALRSNAGSFKWLHPYFDDYHENIEVLPGWVYKAIGGAPKEAAAKALIVDCQLDKVETIEAHRHAASNYRVRLIELATRAINAGNKERAKKLLSYAKQIEEDSWKV</sequence>
<protein>
    <submittedName>
        <fullName evidence="1">Uncharacterized protein (TIGR02646 family)</fullName>
    </submittedName>
</protein>
<comment type="caution">
    <text evidence="1">The sequence shown here is derived from an EMBL/GenBank/DDBJ whole genome shotgun (WGS) entry which is preliminary data.</text>
</comment>
<keyword evidence="2" id="KW-1185">Reference proteome</keyword>
<organism evidence="1 2">
    <name type="scientific">Pseudochrobactrum asaccharolyticum</name>
    <dbReference type="NCBI Taxonomy" id="354351"/>
    <lineage>
        <taxon>Bacteria</taxon>
        <taxon>Pseudomonadati</taxon>
        <taxon>Pseudomonadota</taxon>
        <taxon>Alphaproteobacteria</taxon>
        <taxon>Hyphomicrobiales</taxon>
        <taxon>Brucellaceae</taxon>
        <taxon>Pseudochrobactrum</taxon>
    </lineage>
</organism>
<accession>A0A366DNY0</accession>
<dbReference type="Gene3D" id="1.10.30.50">
    <property type="match status" value="1"/>
</dbReference>
<dbReference type="Proteomes" id="UP000252893">
    <property type="component" value="Unassembled WGS sequence"/>
</dbReference>
<dbReference type="RefSeq" id="WP_113946080.1">
    <property type="nucleotide sequence ID" value="NZ_JBHEEG010000013.1"/>
</dbReference>
<name>A0A366DNY0_9HYPH</name>
<gene>
    <name evidence="1" type="ORF">DFR47_11113</name>
</gene>
<evidence type="ECO:0000313" key="1">
    <source>
        <dbReference type="EMBL" id="RBO90918.1"/>
    </source>
</evidence>
<evidence type="ECO:0000313" key="2">
    <source>
        <dbReference type="Proteomes" id="UP000252893"/>
    </source>
</evidence>
<dbReference type="AlphaFoldDB" id="A0A366DNY0"/>
<proteinExistence type="predicted"/>
<dbReference type="OrthoDB" id="5422822at2"/>